<dbReference type="EMBL" id="AVPG01000010">
    <property type="protein sequence ID" value="KGX86853.1"/>
    <property type="molecule type" value="Genomic_DNA"/>
</dbReference>
<dbReference type="Pfam" id="PF01872">
    <property type="entry name" value="RibD_C"/>
    <property type="match status" value="1"/>
</dbReference>
<name>A0A0A5G6Q8_9BACI</name>
<proteinExistence type="predicted"/>
<dbReference type="SUPFAM" id="SSF53597">
    <property type="entry name" value="Dihydrofolate reductase-like"/>
    <property type="match status" value="1"/>
</dbReference>
<dbReference type="Gene3D" id="3.40.430.10">
    <property type="entry name" value="Dihydrofolate Reductase, subunit A"/>
    <property type="match status" value="1"/>
</dbReference>
<dbReference type="eggNOG" id="COG0262">
    <property type="taxonomic scope" value="Bacteria"/>
</dbReference>
<dbReference type="OrthoDB" id="195113at2"/>
<feature type="domain" description="Bacterial bifunctional deaminase-reductase C-terminal" evidence="1">
    <location>
        <begin position="5"/>
        <end position="166"/>
    </location>
</feature>
<keyword evidence="3" id="KW-1185">Reference proteome</keyword>
<dbReference type="InterPro" id="IPR050765">
    <property type="entry name" value="Riboflavin_Biosynth_HTPR"/>
</dbReference>
<dbReference type="GO" id="GO:0008703">
    <property type="term" value="F:5-amino-6-(5-phosphoribosylamino)uracil reductase activity"/>
    <property type="evidence" value="ECO:0007669"/>
    <property type="project" value="InterPro"/>
</dbReference>
<sequence length="177" mass="20344">MSQKRHVVLFIASSLDGYIATKDESLEWLFKVEGKGDNGFSQFYETTDTILMGKKTYDWIIKQGMEHFPYKDKDCYVFTRSTMEDTEDVKVVQNDVTSFVQSLKNQSGKNIWIVGGGELLHTFLQAHLVDELIITVAPTLIGTGIPLFKERNDHINLSLKDTQKFNQFVELHYEVIN</sequence>
<evidence type="ECO:0000313" key="2">
    <source>
        <dbReference type="EMBL" id="KGX86853.1"/>
    </source>
</evidence>
<dbReference type="PANTHER" id="PTHR38011">
    <property type="entry name" value="DIHYDROFOLATE REDUCTASE FAMILY PROTEIN (AFU_ORTHOLOGUE AFUA_8G06820)"/>
    <property type="match status" value="1"/>
</dbReference>
<reference evidence="2 3" key="1">
    <citation type="submission" date="2013-08" db="EMBL/GenBank/DDBJ databases">
        <authorList>
            <person name="Huang J."/>
            <person name="Wang G."/>
        </authorList>
    </citation>
    <scope>NUCLEOTIDE SEQUENCE [LARGE SCALE GENOMIC DNA]</scope>
    <source>
        <strain evidence="2 3">JSM 072002</strain>
    </source>
</reference>
<keyword evidence="2" id="KW-0808">Transferase</keyword>
<comment type="caution">
    <text evidence="2">The sequence shown here is derived from an EMBL/GenBank/DDBJ whole genome shotgun (WGS) entry which is preliminary data.</text>
</comment>
<dbReference type="GO" id="GO:0009231">
    <property type="term" value="P:riboflavin biosynthetic process"/>
    <property type="evidence" value="ECO:0007669"/>
    <property type="project" value="InterPro"/>
</dbReference>
<keyword evidence="2" id="KW-0418">Kinase</keyword>
<dbReference type="STRING" id="1385512.N784_03085"/>
<accession>A0A0A5G6Q8</accession>
<protein>
    <submittedName>
        <fullName evidence="2">Diacylglycerol kinase</fullName>
    </submittedName>
</protein>
<dbReference type="Proteomes" id="UP000030401">
    <property type="component" value="Unassembled WGS sequence"/>
</dbReference>
<evidence type="ECO:0000313" key="3">
    <source>
        <dbReference type="Proteomes" id="UP000030401"/>
    </source>
</evidence>
<dbReference type="AlphaFoldDB" id="A0A0A5G6Q8"/>
<dbReference type="InterPro" id="IPR024072">
    <property type="entry name" value="DHFR-like_dom_sf"/>
</dbReference>
<dbReference type="GO" id="GO:0016301">
    <property type="term" value="F:kinase activity"/>
    <property type="evidence" value="ECO:0007669"/>
    <property type="project" value="UniProtKB-KW"/>
</dbReference>
<dbReference type="PANTHER" id="PTHR38011:SF11">
    <property type="entry name" value="2,5-DIAMINO-6-RIBOSYLAMINO-4(3H)-PYRIMIDINONE 5'-PHOSPHATE REDUCTASE"/>
    <property type="match status" value="1"/>
</dbReference>
<dbReference type="InterPro" id="IPR002734">
    <property type="entry name" value="RibDG_C"/>
</dbReference>
<evidence type="ECO:0000259" key="1">
    <source>
        <dbReference type="Pfam" id="PF01872"/>
    </source>
</evidence>
<dbReference type="RefSeq" id="WP_036833962.1">
    <property type="nucleotide sequence ID" value="NZ_AVPG01000010.1"/>
</dbReference>
<organism evidence="2 3">
    <name type="scientific">Pontibacillus litoralis JSM 072002</name>
    <dbReference type="NCBI Taxonomy" id="1385512"/>
    <lineage>
        <taxon>Bacteria</taxon>
        <taxon>Bacillati</taxon>
        <taxon>Bacillota</taxon>
        <taxon>Bacilli</taxon>
        <taxon>Bacillales</taxon>
        <taxon>Bacillaceae</taxon>
        <taxon>Pontibacillus</taxon>
    </lineage>
</organism>
<gene>
    <name evidence="2" type="ORF">N784_03085</name>
</gene>